<feature type="domain" description="YhdP central" evidence="3">
    <location>
        <begin position="7"/>
        <end position="1247"/>
    </location>
</feature>
<keyword evidence="5" id="KW-1185">Reference proteome</keyword>
<organism evidence="4 5">
    <name type="scientific">Pseudoalteromonas undina</name>
    <dbReference type="NCBI Taxonomy" id="43660"/>
    <lineage>
        <taxon>Bacteria</taxon>
        <taxon>Pseudomonadati</taxon>
        <taxon>Pseudomonadota</taxon>
        <taxon>Gammaproteobacteria</taxon>
        <taxon>Alteromonadales</taxon>
        <taxon>Pseudoalteromonadaceae</taxon>
        <taxon>Pseudoalteromonas</taxon>
    </lineage>
</organism>
<dbReference type="PANTHER" id="PTHR38690:SF1">
    <property type="entry name" value="PROTEASE"/>
    <property type="match status" value="1"/>
</dbReference>
<dbReference type="Proteomes" id="UP000016534">
    <property type="component" value="Unassembled WGS sequence"/>
</dbReference>
<reference evidence="4" key="1">
    <citation type="journal article" date="2012" name="J. Bacteriol.">
        <title>Genome sequences of type strains of seven species of the marine bacterium Pseudoalteromonas.</title>
        <authorList>
            <person name="Xie B.B."/>
            <person name="Shu Y.L."/>
            <person name="Qin Q.L."/>
            <person name="Rong J.C."/>
            <person name="Zhang X.Y."/>
            <person name="Chen X.L."/>
            <person name="Shi M."/>
            <person name="He H.L."/>
            <person name="Zhou B.C."/>
            <person name="Zhang Y.Z."/>
        </authorList>
    </citation>
    <scope>NUCLEOTIDE SEQUENCE [LARGE SCALE GENOMIC DNA]</scope>
    <source>
        <strain evidence="4">NCIMB 2128</strain>
    </source>
</reference>
<feature type="transmembrane region" description="Helical" evidence="2">
    <location>
        <begin position="14"/>
        <end position="36"/>
    </location>
</feature>
<dbReference type="Pfam" id="PF13116">
    <property type="entry name" value="YhdP"/>
    <property type="match status" value="1"/>
</dbReference>
<feature type="compositionally biased region" description="Basic and acidic residues" evidence="1">
    <location>
        <begin position="1273"/>
        <end position="1284"/>
    </location>
</feature>
<evidence type="ECO:0000256" key="1">
    <source>
        <dbReference type="SAM" id="MobiDB-lite"/>
    </source>
</evidence>
<accession>A0ABP2XXG5</accession>
<protein>
    <recommendedName>
        <fullName evidence="3">YhdP central domain-containing protein</fullName>
    </recommendedName>
</protein>
<name>A0ABP2XXG5_9GAMM</name>
<feature type="compositionally biased region" description="Low complexity" evidence="1">
    <location>
        <begin position="1260"/>
        <end position="1269"/>
    </location>
</feature>
<evidence type="ECO:0000313" key="4">
    <source>
        <dbReference type="EMBL" id="ERG59993.1"/>
    </source>
</evidence>
<gene>
    <name evidence="4" type="ORF">PUND_14621</name>
</gene>
<feature type="region of interest" description="Disordered" evidence="1">
    <location>
        <begin position="1247"/>
        <end position="1284"/>
    </location>
</feature>
<dbReference type="NCBIfam" id="TIGR02099">
    <property type="entry name" value="YhdP family protein"/>
    <property type="match status" value="1"/>
</dbReference>
<dbReference type="PANTHER" id="PTHR38690">
    <property type="entry name" value="PROTEASE-RELATED"/>
    <property type="match status" value="1"/>
</dbReference>
<dbReference type="InterPro" id="IPR025263">
    <property type="entry name" value="YhdP_central"/>
</dbReference>
<evidence type="ECO:0000259" key="3">
    <source>
        <dbReference type="Pfam" id="PF13116"/>
    </source>
</evidence>
<comment type="caution">
    <text evidence="4">The sequence shown here is derived from an EMBL/GenBank/DDBJ whole genome shotgun (WGS) entry which is preliminary data.</text>
</comment>
<proteinExistence type="predicted"/>
<evidence type="ECO:0000256" key="2">
    <source>
        <dbReference type="SAM" id="Phobius"/>
    </source>
</evidence>
<dbReference type="InterPro" id="IPR011836">
    <property type="entry name" value="YhdP"/>
</dbReference>
<sequence length="1284" mass="141651">MKFKAACFFCVRKLWQISAVILVLLAVIVSILKYTLPYANDYKGEIENYLDSKFDISLSIGAISASWQGNGPALVLEELSFKDNQTAPISLTIAKTSLELNLWESLKSLQLKSNYFVINGFHTKVNVANLFVGNQDDVSFEQKELIEGLFLGETGHFAIENSSINFVLEDNKERKLLLENIVWQNQDKQHLGSGSLALPGISVGNFDARIALKGETLEQMVGDLYVQANQVDVSNWLAQYINTQKQHLHSDLNLQAWLRLEQGLVSDVKVQWLPSAVNWQLNEQTQNVSLSEGGFHLYPEQNSWRLKSTGLAFSTGETTWPSLEFEALLGKKNKVWLQQLDLALLSDLAELTNFTDLAPFLARQPSGQIKAAYFEFADTKQWQLWFDADEISWQEKNAVPSAQSLRVNGLVNQQYGRIAIFGENSHLITGASFSNNIDYNQLNIELDLAKRSGDWYISSNNLWLDNNEVTLSAQIQLSLGDTPRLDLYAEAFAPDASIAGHYFPLTLMSPDLVSYLNGAIKAGEVSNTQVLFSGPLSGFPFDDGSGQFDVIAQIDNATYQFDPDWPAVTNANVKLHFANERMDIYSQQGQLVNLDVGSSVHVSIDDLMGDAPLVVNIDKQAELEKMHDFFAATPLANPLADIFNVVQGQGQGLASANIELLIGSQFEGGASVSGKVNLLDSPLYISAPGISLEHLKGELSFNNQQINLTNATATWLGMPLTINYNSDANEEDYRANININAQLDAQTLINHGQGILDGYLSGQSDVDIALELNFTEQGFNYRAQVESPLIGLSSSLPGAYTKNSEQAWPLSAVIQGDDISNLITANVDQLVYFNAILDNAKSQFNNAHFIIGNKDLGLNAQDLAVSINLAQSELLPWIDLIDQIINAAKAQPESASPGIMPPLYEVVANINSFNVSGMQFNDFDMRLSPLNNNLQLRLNAKELRAEVFIPSEQSSQPIRINSDYLRLNFLEAETEQPSEKSSPEQLAWLTNLPAIEFECADCKISHYQLDKVSASLLGDGKKLLISELVVDKGDHILRTKGQWQNGLTAMSGELKSDDIGALFNEFDITTTIKDSNANLNYQLNWQAAPYNLDIASLDGEISWDLGEGHLTEVSDGGARVFSLLSLDSLVRKLKLDFRDVFSKGFFYNSMKGTMQIDKGIAYTQDTKMDGVPADLSIKGYANLNTLEIDYDLAVAPQVTSSIPVIVAWMVNPVTGLAALAIDKVIHSARVISEINFKVTGKMNDPQVQELDRKSREVTLPQAAQNQPQASSELKLKDAEVSAAQ</sequence>
<evidence type="ECO:0000313" key="5">
    <source>
        <dbReference type="Proteomes" id="UP000016534"/>
    </source>
</evidence>
<keyword evidence="2" id="KW-0472">Membrane</keyword>
<keyword evidence="2" id="KW-1133">Transmembrane helix</keyword>
<dbReference type="EMBL" id="AHCF02000035">
    <property type="protein sequence ID" value="ERG59993.1"/>
    <property type="molecule type" value="Genomic_DNA"/>
</dbReference>
<reference evidence="4" key="2">
    <citation type="submission" date="2013-04" db="EMBL/GenBank/DDBJ databases">
        <title>Genome sequence of Pseudoalteromonas undina.</title>
        <authorList>
            <person name="Xie B.-B."/>
            <person name="Rong J.-C."/>
            <person name="Qin Q.-L."/>
            <person name="Shu Y.-L."/>
            <person name="Zhang Y.-Z."/>
        </authorList>
    </citation>
    <scope>NUCLEOTIDE SEQUENCE</scope>
    <source>
        <strain evidence="4">NCIMB 2128</strain>
    </source>
</reference>
<keyword evidence="2" id="KW-0812">Transmembrane</keyword>